<keyword evidence="4" id="KW-1185">Reference proteome</keyword>
<dbReference type="InterPro" id="IPR036770">
    <property type="entry name" value="Ankyrin_rpt-contain_sf"/>
</dbReference>
<accession>A0A182KDJ1</accession>
<organism evidence="3 4">
    <name type="scientific">Anopheles christyi</name>
    <dbReference type="NCBI Taxonomy" id="43041"/>
    <lineage>
        <taxon>Eukaryota</taxon>
        <taxon>Metazoa</taxon>
        <taxon>Ecdysozoa</taxon>
        <taxon>Arthropoda</taxon>
        <taxon>Hexapoda</taxon>
        <taxon>Insecta</taxon>
        <taxon>Pterygota</taxon>
        <taxon>Neoptera</taxon>
        <taxon>Endopterygota</taxon>
        <taxon>Diptera</taxon>
        <taxon>Nematocera</taxon>
        <taxon>Culicoidea</taxon>
        <taxon>Culicidae</taxon>
        <taxon>Anophelinae</taxon>
        <taxon>Anopheles</taxon>
    </lineage>
</organism>
<sequence length="388" mass="44613">MQHSNIWSAVQAGDIDTLRKHIKPGVPVTNIGKQVDNDRWNLLHHAVMSRSLEMVKLVDVNFHPELDAENIDGMTPLMLACQEQCPVDVIIYLMEQMETYDSPSPLEFAIFQHRIDLAKAVIEYEANRANMRMAVPSTSPLYIVTTQTGNLELLHCLIHAPNNAACLFVSERNGDLTGLEEFAQTASYETEKKVACFEILFNILHPITNKPDEPLILDNEVYGPSYHRAVECMMNMYNHPADSIVEGVIAQDDRLPRALLVYPLLRYCTTLVMRPDEVILGHLKDNRLLNWFVHLFGPWRAIEQHVGKPVLEVFTLKRFARDVVREAVWQEVKITKAAKSSFLERLKSLDIPRELNDYLRYCDYSSTKYFLEHMNAGTRWLKTYENSP</sequence>
<name>A0A182KDJ1_9DIPT</name>
<reference evidence="3" key="2">
    <citation type="submission" date="2020-05" db="UniProtKB">
        <authorList>
            <consortium name="EnsemblMetazoa"/>
        </authorList>
    </citation>
    <scope>IDENTIFICATION</scope>
    <source>
        <strain evidence="3">ACHKN1017</strain>
    </source>
</reference>
<keyword evidence="1" id="KW-0677">Repeat</keyword>
<dbReference type="Gene3D" id="1.25.40.20">
    <property type="entry name" value="Ankyrin repeat-containing domain"/>
    <property type="match status" value="1"/>
</dbReference>
<dbReference type="Proteomes" id="UP000075881">
    <property type="component" value="Unassembled WGS sequence"/>
</dbReference>
<dbReference type="PANTHER" id="PTHR24198:SF165">
    <property type="entry name" value="ANKYRIN REPEAT-CONTAINING PROTEIN-RELATED"/>
    <property type="match status" value="1"/>
</dbReference>
<dbReference type="AlphaFoldDB" id="A0A182KDJ1"/>
<reference evidence="4" key="1">
    <citation type="submission" date="2013-03" db="EMBL/GenBank/DDBJ databases">
        <title>The Genome Sequence of Anopheles christyi ACHKN1017.</title>
        <authorList>
            <consortium name="The Broad Institute Genomics Platform"/>
            <person name="Neafsey D.E."/>
            <person name="Besansky N."/>
            <person name="Walker B."/>
            <person name="Young S.K."/>
            <person name="Zeng Q."/>
            <person name="Gargeya S."/>
            <person name="Fitzgerald M."/>
            <person name="Haas B."/>
            <person name="Abouelleil A."/>
            <person name="Allen A.W."/>
            <person name="Alvarado L."/>
            <person name="Arachchi H.M."/>
            <person name="Berlin A.M."/>
            <person name="Chapman S.B."/>
            <person name="Gainer-Dewar J."/>
            <person name="Goldberg J."/>
            <person name="Griggs A."/>
            <person name="Gujja S."/>
            <person name="Hansen M."/>
            <person name="Howarth C."/>
            <person name="Imamovic A."/>
            <person name="Ireland A."/>
            <person name="Larimer J."/>
            <person name="McCowan C."/>
            <person name="Murphy C."/>
            <person name="Pearson M."/>
            <person name="Poon T.W."/>
            <person name="Priest M."/>
            <person name="Roberts A."/>
            <person name="Saif S."/>
            <person name="Shea T."/>
            <person name="Sisk P."/>
            <person name="Sykes S."/>
            <person name="Wortman J."/>
            <person name="Nusbaum C."/>
            <person name="Birren B."/>
        </authorList>
    </citation>
    <scope>NUCLEOTIDE SEQUENCE [LARGE SCALE GENOMIC DNA]</scope>
    <source>
        <strain evidence="4">ACHKN1017</strain>
    </source>
</reference>
<dbReference type="SUPFAM" id="SSF48403">
    <property type="entry name" value="Ankyrin repeat"/>
    <property type="match status" value="1"/>
</dbReference>
<evidence type="ECO:0000313" key="3">
    <source>
        <dbReference type="EnsemblMetazoa" id="ACHR008828-PA"/>
    </source>
</evidence>
<proteinExistence type="predicted"/>
<dbReference type="EnsemblMetazoa" id="ACHR008828-RA">
    <property type="protein sequence ID" value="ACHR008828-PA"/>
    <property type="gene ID" value="ACHR008828"/>
</dbReference>
<evidence type="ECO:0000256" key="2">
    <source>
        <dbReference type="ARBA" id="ARBA00023043"/>
    </source>
</evidence>
<dbReference type="Pfam" id="PF12796">
    <property type="entry name" value="Ank_2"/>
    <property type="match status" value="1"/>
</dbReference>
<protein>
    <submittedName>
        <fullName evidence="3">ANK_REP_REGION domain-containing protein</fullName>
    </submittedName>
</protein>
<evidence type="ECO:0000313" key="4">
    <source>
        <dbReference type="Proteomes" id="UP000075881"/>
    </source>
</evidence>
<keyword evidence="2" id="KW-0040">ANK repeat</keyword>
<dbReference type="PANTHER" id="PTHR24198">
    <property type="entry name" value="ANKYRIN REPEAT AND PROTEIN KINASE DOMAIN-CONTAINING PROTEIN"/>
    <property type="match status" value="1"/>
</dbReference>
<dbReference type="VEuPathDB" id="VectorBase:ACHR008828"/>
<dbReference type="InterPro" id="IPR002110">
    <property type="entry name" value="Ankyrin_rpt"/>
</dbReference>
<evidence type="ECO:0000256" key="1">
    <source>
        <dbReference type="ARBA" id="ARBA00022737"/>
    </source>
</evidence>